<sequence length="451" mass="47476">MVSRIFLVLLIGIFLSGARCQNQTIYQALKSLSNDTSLSFNVTGGEETNANASSVSMFYLLVDASPSVKSLLDSNTSDLVLFAPINYAFTSIGTNVTSNLSEIPIPIGANSTEKPVTFPIQNITEAHVYRASNQSYPPLKEESPSLMNFTGLLALDLASPNSSKSIVVVNATNSSFYLSFSGVSTPSKLLSNRTGNTSSPLPYYVTCTNGIIVFVKNIITPQIPLNATTIGKILGNPAQSNVSTPNSTLSAPNSTAPMPNSTAPMPNSTISIPNLMALQANATAPAPNATAQAPINEISQFLFALKNSSLISNLSISPVAIFAVSDSASSSTSYNDSVLSNQIFKSAQNSSDLIISSPLLFNIASNSSNVTLISLSGLPLNISMSTMKNSSQPTSISQLLFNQTVTVLCADLLFQNSTIFIVDKPFLSAPISNSSSGINPIRPKSPIGHPI</sequence>
<dbReference type="RefSeq" id="XP_013238879.1">
    <property type="nucleotide sequence ID" value="XM_013383425.1"/>
</dbReference>
<keyword evidence="5" id="KW-1185">Reference proteome</keyword>
<name>A0A098VTN1_9MICR</name>
<gene>
    <name evidence="4" type="ORF">DI09_170p20</name>
</gene>
<dbReference type="GeneID" id="25258669"/>
<feature type="chain" id="PRO_5001942022" description="FAS1 domain-containing protein" evidence="2">
    <location>
        <begin position="21"/>
        <end position="451"/>
    </location>
</feature>
<dbReference type="InterPro" id="IPR000782">
    <property type="entry name" value="FAS1_domain"/>
</dbReference>
<evidence type="ECO:0000313" key="4">
    <source>
        <dbReference type="EMBL" id="KGG52443.1"/>
    </source>
</evidence>
<evidence type="ECO:0000256" key="1">
    <source>
        <dbReference type="SAM" id="MobiDB-lite"/>
    </source>
</evidence>
<dbReference type="AlphaFoldDB" id="A0A098VTN1"/>
<accession>A0A098VTN1</accession>
<organism evidence="4 5">
    <name type="scientific">Mitosporidium daphniae</name>
    <dbReference type="NCBI Taxonomy" id="1485682"/>
    <lineage>
        <taxon>Eukaryota</taxon>
        <taxon>Fungi</taxon>
        <taxon>Fungi incertae sedis</taxon>
        <taxon>Microsporidia</taxon>
        <taxon>Mitosporidium</taxon>
    </lineage>
</organism>
<dbReference type="Proteomes" id="UP000029725">
    <property type="component" value="Unassembled WGS sequence"/>
</dbReference>
<dbReference type="PROSITE" id="PS50213">
    <property type="entry name" value="FAS1"/>
    <property type="match status" value="1"/>
</dbReference>
<evidence type="ECO:0000313" key="5">
    <source>
        <dbReference type="Proteomes" id="UP000029725"/>
    </source>
</evidence>
<proteinExistence type="predicted"/>
<dbReference type="EMBL" id="JMKJ01000078">
    <property type="protein sequence ID" value="KGG52443.1"/>
    <property type="molecule type" value="Genomic_DNA"/>
</dbReference>
<comment type="caution">
    <text evidence="4">The sequence shown here is derived from an EMBL/GenBank/DDBJ whole genome shotgun (WGS) entry which is preliminary data.</text>
</comment>
<feature type="region of interest" description="Disordered" evidence="1">
    <location>
        <begin position="241"/>
        <end position="265"/>
    </location>
</feature>
<protein>
    <recommendedName>
        <fullName evidence="3">FAS1 domain-containing protein</fullName>
    </recommendedName>
</protein>
<dbReference type="VEuPathDB" id="MicrosporidiaDB:DI09_170p20"/>
<feature type="domain" description="FAS1" evidence="3">
    <location>
        <begin position="285"/>
        <end position="426"/>
    </location>
</feature>
<dbReference type="HOGENOM" id="CLU_607028_0_0_1"/>
<keyword evidence="2" id="KW-0732">Signal</keyword>
<evidence type="ECO:0000256" key="2">
    <source>
        <dbReference type="SAM" id="SignalP"/>
    </source>
</evidence>
<reference evidence="4 5" key="1">
    <citation type="submission" date="2014-04" db="EMBL/GenBank/DDBJ databases">
        <title>A new species of microsporidia sheds light on the evolution of extreme parasitism.</title>
        <authorList>
            <person name="Haag K.L."/>
            <person name="James T.Y."/>
            <person name="Larsson R."/>
            <person name="Schaer T.M."/>
            <person name="Refardt D."/>
            <person name="Pombert J.-F."/>
            <person name="Ebert D."/>
        </authorList>
    </citation>
    <scope>NUCLEOTIDE SEQUENCE [LARGE SCALE GENOMIC DNA]</scope>
    <source>
        <strain evidence="4 5">UGP3</strain>
        <tissue evidence="4">Spores</tissue>
    </source>
</reference>
<feature type="signal peptide" evidence="2">
    <location>
        <begin position="1"/>
        <end position="20"/>
    </location>
</feature>
<evidence type="ECO:0000259" key="3">
    <source>
        <dbReference type="PROSITE" id="PS50213"/>
    </source>
</evidence>